<dbReference type="PANTHER" id="PTHR44169">
    <property type="entry name" value="NADPH-DEPENDENT 1-ACYLDIHYDROXYACETONE PHOSPHATE REDUCTASE"/>
    <property type="match status" value="1"/>
</dbReference>
<dbReference type="SUPFAM" id="SSF51735">
    <property type="entry name" value="NAD(P)-binding Rossmann-fold domains"/>
    <property type="match status" value="1"/>
</dbReference>
<proteinExistence type="inferred from homology"/>
<evidence type="ECO:0000256" key="1">
    <source>
        <dbReference type="ARBA" id="ARBA00006484"/>
    </source>
</evidence>
<keyword evidence="2" id="KW-0560">Oxidoreductase</keyword>
<keyword evidence="5" id="KW-1185">Reference proteome</keyword>
<dbReference type="PRINTS" id="PR00081">
    <property type="entry name" value="GDHRDH"/>
</dbReference>
<dbReference type="CDD" id="cd05374">
    <property type="entry name" value="17beta-HSD-like_SDR_c"/>
    <property type="match status" value="1"/>
</dbReference>
<dbReference type="Pfam" id="PF00106">
    <property type="entry name" value="adh_short"/>
    <property type="match status" value="1"/>
</dbReference>
<dbReference type="eggNOG" id="COG4221">
    <property type="taxonomic scope" value="Bacteria"/>
</dbReference>
<dbReference type="PANTHER" id="PTHR44169:SF6">
    <property type="entry name" value="NADPH-DEPENDENT 1-ACYLDIHYDROXYACETONE PHOSPHATE REDUCTASE"/>
    <property type="match status" value="1"/>
</dbReference>
<sequence length="272" mass="29776">MSKKVALVTGASSGIGYAAAIDLYNAGFTVYGAARRMDKLKSLEDKGIHIIELDVTSEELMVKSIETIINNEGRLDILVNNAGYGSYGALEDVPMEEARRQLEVNVFGLARMSQLALPHMRKNKFGRIINISSIGGKIYTPFGGWYHATKFAVEGLSDSMRLETAQFGIDVVVIEPGGVKTDWGIISADNLIKTSKNSVYETSAKETADKMRKNYSGTQLSDPRVVSEAIVKAATVKKPKTRYLVGMGAKPAIFIRKLVSDKVFDKIIKSQM</sequence>
<dbReference type="InterPro" id="IPR002347">
    <property type="entry name" value="SDR_fam"/>
</dbReference>
<evidence type="ECO:0000313" key="4">
    <source>
        <dbReference type="EMBL" id="SIN86790.1"/>
    </source>
</evidence>
<dbReference type="PRINTS" id="PR00080">
    <property type="entry name" value="SDRFAMILY"/>
</dbReference>
<evidence type="ECO:0000256" key="3">
    <source>
        <dbReference type="RuleBase" id="RU000363"/>
    </source>
</evidence>
<dbReference type="NCBIfam" id="NF004826">
    <property type="entry name" value="PRK06182.1"/>
    <property type="match status" value="1"/>
</dbReference>
<dbReference type="STRING" id="28230.SAMN05878443_0215"/>
<dbReference type="Gene3D" id="3.40.50.720">
    <property type="entry name" value="NAD(P)-binding Rossmann-like Domain"/>
    <property type="match status" value="1"/>
</dbReference>
<gene>
    <name evidence="4" type="ORF">SAMN05878443_0215</name>
</gene>
<dbReference type="Proteomes" id="UP000184758">
    <property type="component" value="Unassembled WGS sequence"/>
</dbReference>
<dbReference type="GO" id="GO:0016491">
    <property type="term" value="F:oxidoreductase activity"/>
    <property type="evidence" value="ECO:0007669"/>
    <property type="project" value="UniProtKB-KW"/>
</dbReference>
<dbReference type="EMBL" id="FSRN01000001">
    <property type="protein sequence ID" value="SIN86790.1"/>
    <property type="molecule type" value="Genomic_DNA"/>
</dbReference>
<evidence type="ECO:0000256" key="2">
    <source>
        <dbReference type="ARBA" id="ARBA00023002"/>
    </source>
</evidence>
<dbReference type="RefSeq" id="WP_034546710.1">
    <property type="nucleotide sequence ID" value="NZ_FSRN01000001.1"/>
</dbReference>
<dbReference type="AlphaFoldDB" id="A0A1N6EUY2"/>
<comment type="similarity">
    <text evidence="1 3">Belongs to the short-chain dehydrogenases/reductases (SDR) family.</text>
</comment>
<organism evidence="4 5">
    <name type="scientific">Carnobacterium alterfunditum</name>
    <dbReference type="NCBI Taxonomy" id="28230"/>
    <lineage>
        <taxon>Bacteria</taxon>
        <taxon>Bacillati</taxon>
        <taxon>Bacillota</taxon>
        <taxon>Bacilli</taxon>
        <taxon>Lactobacillales</taxon>
        <taxon>Carnobacteriaceae</taxon>
        <taxon>Carnobacterium</taxon>
    </lineage>
</organism>
<dbReference type="OrthoDB" id="9775296at2"/>
<reference evidence="5" key="1">
    <citation type="submission" date="2016-11" db="EMBL/GenBank/DDBJ databases">
        <authorList>
            <person name="Varghese N."/>
            <person name="Submissions S."/>
        </authorList>
    </citation>
    <scope>NUCLEOTIDE SEQUENCE [LARGE SCALE GENOMIC DNA]</scope>
    <source>
        <strain evidence="5">313</strain>
    </source>
</reference>
<evidence type="ECO:0000313" key="5">
    <source>
        <dbReference type="Proteomes" id="UP000184758"/>
    </source>
</evidence>
<dbReference type="InterPro" id="IPR036291">
    <property type="entry name" value="NAD(P)-bd_dom_sf"/>
</dbReference>
<name>A0A1N6EUY2_9LACT</name>
<protein>
    <submittedName>
        <fullName evidence="4">Short-chain dehydrogenase</fullName>
    </submittedName>
</protein>
<accession>A0A1N6EUY2</accession>